<gene>
    <name evidence="1" type="ORF">DZD40_04855</name>
</gene>
<proteinExistence type="predicted"/>
<organism evidence="1 2">
    <name type="scientific">Campylobacter hepaticus</name>
    <dbReference type="NCBI Taxonomy" id="1813019"/>
    <lineage>
        <taxon>Bacteria</taxon>
        <taxon>Pseudomonadati</taxon>
        <taxon>Campylobacterota</taxon>
        <taxon>Epsilonproteobacteria</taxon>
        <taxon>Campylobacterales</taxon>
        <taxon>Campylobacteraceae</taxon>
        <taxon>Campylobacter</taxon>
    </lineage>
</organism>
<evidence type="ECO:0000313" key="2">
    <source>
        <dbReference type="Proteomes" id="UP000286095"/>
    </source>
</evidence>
<evidence type="ECO:0000313" key="1">
    <source>
        <dbReference type="EMBL" id="RQD87446.1"/>
    </source>
</evidence>
<dbReference type="RefSeq" id="WP_124134500.1">
    <property type="nucleotide sequence ID" value="NZ_QURW01000010.1"/>
</dbReference>
<accession>A0A424Z0B2</accession>
<sequence length="128" mass="15134">MLIIGHDLLQDLDFHFFQENEIIQEDRIYCVFYDEKSISYLKAKHAQFAILVQNKDEIFLSNALQAKFLIFQDPKLAQFASKVAEFYIFDSKILMLVNTLQNLEKFYKLKVDGIILKTKIHNLPKLYP</sequence>
<dbReference type="AlphaFoldDB" id="A0A424Z0B2"/>
<name>A0A424Z0B2_9BACT</name>
<protein>
    <submittedName>
        <fullName evidence="1">Uncharacterized protein</fullName>
    </submittedName>
</protein>
<dbReference type="Proteomes" id="UP000286095">
    <property type="component" value="Unassembled WGS sequence"/>
</dbReference>
<reference evidence="1 2" key="1">
    <citation type="submission" date="2018-08" db="EMBL/GenBank/DDBJ databases">
        <title>Survival mechanisms of Campylobacter hepaticus identified by genomic analysis and comparative transcriptomic analysis of in vivo and in vitro derived bacteria.</title>
        <authorList>
            <person name="Van T.T.H."/>
            <person name="Moore R.J."/>
        </authorList>
    </citation>
    <scope>NUCLEOTIDE SEQUENCE [LARGE SCALE GENOMIC DNA]</scope>
    <source>
        <strain evidence="1 2">54L</strain>
    </source>
</reference>
<comment type="caution">
    <text evidence="1">The sequence shown here is derived from an EMBL/GenBank/DDBJ whole genome shotgun (WGS) entry which is preliminary data.</text>
</comment>
<dbReference type="EMBL" id="QURW01000010">
    <property type="protein sequence ID" value="RQD87446.1"/>
    <property type="molecule type" value="Genomic_DNA"/>
</dbReference>